<gene>
    <name evidence="3" type="ORF">RJT34_32292</name>
</gene>
<comment type="caution">
    <text evidence="3">The sequence shown here is derived from an EMBL/GenBank/DDBJ whole genome shotgun (WGS) entry which is preliminary data.</text>
</comment>
<keyword evidence="4" id="KW-1185">Reference proteome</keyword>
<sequence length="114" mass="12780">MKLFGFPLMSEDSKRSYKCRYCGRQFSNSQALGGHQNAHKRERAKVAHLNYLRQQRRFKQASNGANGSLISASVGRAAPCFQFGNFVFVMPSQLQVPPYTVDLNLTLASSSFNN</sequence>
<organism evidence="3 4">
    <name type="scientific">Clitoria ternatea</name>
    <name type="common">Butterfly pea</name>
    <dbReference type="NCBI Taxonomy" id="43366"/>
    <lineage>
        <taxon>Eukaryota</taxon>
        <taxon>Viridiplantae</taxon>
        <taxon>Streptophyta</taxon>
        <taxon>Embryophyta</taxon>
        <taxon>Tracheophyta</taxon>
        <taxon>Spermatophyta</taxon>
        <taxon>Magnoliopsida</taxon>
        <taxon>eudicotyledons</taxon>
        <taxon>Gunneridae</taxon>
        <taxon>Pentapetalae</taxon>
        <taxon>rosids</taxon>
        <taxon>fabids</taxon>
        <taxon>Fabales</taxon>
        <taxon>Fabaceae</taxon>
        <taxon>Papilionoideae</taxon>
        <taxon>50 kb inversion clade</taxon>
        <taxon>NPAAA clade</taxon>
        <taxon>indigoferoid/millettioid clade</taxon>
        <taxon>Phaseoleae</taxon>
        <taxon>Clitoria</taxon>
    </lineage>
</organism>
<keyword evidence="1" id="KW-0863">Zinc-finger</keyword>
<dbReference type="GO" id="GO:0009736">
    <property type="term" value="P:cytokinin-activated signaling pathway"/>
    <property type="evidence" value="ECO:0007669"/>
    <property type="project" value="TreeGrafter"/>
</dbReference>
<keyword evidence="1" id="KW-0479">Metal-binding</keyword>
<feature type="domain" description="C2H2-type" evidence="2">
    <location>
        <begin position="17"/>
        <end position="44"/>
    </location>
</feature>
<dbReference type="EMBL" id="JAYKXN010000008">
    <property type="protein sequence ID" value="KAK7264682.1"/>
    <property type="molecule type" value="Genomic_DNA"/>
</dbReference>
<dbReference type="Proteomes" id="UP001359559">
    <property type="component" value="Unassembled WGS sequence"/>
</dbReference>
<dbReference type="InterPro" id="IPR044299">
    <property type="entry name" value="GIS3/ZFP5/ZFP6"/>
</dbReference>
<reference evidence="3 4" key="1">
    <citation type="submission" date="2024-01" db="EMBL/GenBank/DDBJ databases">
        <title>The genomes of 5 underutilized Papilionoideae crops provide insights into root nodulation and disease resistance.</title>
        <authorList>
            <person name="Yuan L."/>
        </authorList>
    </citation>
    <scope>NUCLEOTIDE SEQUENCE [LARGE SCALE GENOMIC DNA]</scope>
    <source>
        <strain evidence="3">LY-2023</strain>
        <tissue evidence="3">Leaf</tissue>
    </source>
</reference>
<dbReference type="PANTHER" id="PTHR46353">
    <property type="entry name" value="ZINC FINGER PROTEIN 5"/>
    <property type="match status" value="1"/>
</dbReference>
<name>A0AAN9I3M3_CLITE</name>
<evidence type="ECO:0000256" key="1">
    <source>
        <dbReference type="PROSITE-ProRule" id="PRU00042"/>
    </source>
</evidence>
<proteinExistence type="predicted"/>
<evidence type="ECO:0000259" key="2">
    <source>
        <dbReference type="PROSITE" id="PS50157"/>
    </source>
</evidence>
<dbReference type="GO" id="GO:0008270">
    <property type="term" value="F:zinc ion binding"/>
    <property type="evidence" value="ECO:0007669"/>
    <property type="project" value="UniProtKB-KW"/>
</dbReference>
<dbReference type="GO" id="GO:0010090">
    <property type="term" value="P:trichome morphogenesis"/>
    <property type="evidence" value="ECO:0007669"/>
    <property type="project" value="InterPro"/>
</dbReference>
<evidence type="ECO:0000313" key="3">
    <source>
        <dbReference type="EMBL" id="KAK7264682.1"/>
    </source>
</evidence>
<dbReference type="InterPro" id="IPR013087">
    <property type="entry name" value="Znf_C2H2_type"/>
</dbReference>
<dbReference type="PANTHER" id="PTHR46353:SF23">
    <property type="entry name" value="C2H2 ZINC FINGER-CONTAINING PROTEIN-RELATED"/>
    <property type="match status" value="1"/>
</dbReference>
<dbReference type="AlphaFoldDB" id="A0AAN9I3M3"/>
<dbReference type="InterPro" id="IPR036236">
    <property type="entry name" value="Znf_C2H2_sf"/>
</dbReference>
<dbReference type="PROSITE" id="PS00028">
    <property type="entry name" value="ZINC_FINGER_C2H2_1"/>
    <property type="match status" value="1"/>
</dbReference>
<dbReference type="SUPFAM" id="SSF57667">
    <property type="entry name" value="beta-beta-alpha zinc fingers"/>
    <property type="match status" value="1"/>
</dbReference>
<dbReference type="GO" id="GO:0000976">
    <property type="term" value="F:transcription cis-regulatory region binding"/>
    <property type="evidence" value="ECO:0007669"/>
    <property type="project" value="TreeGrafter"/>
</dbReference>
<protein>
    <recommendedName>
        <fullName evidence="2">C2H2-type domain-containing protein</fullName>
    </recommendedName>
</protein>
<evidence type="ECO:0000313" key="4">
    <source>
        <dbReference type="Proteomes" id="UP001359559"/>
    </source>
</evidence>
<dbReference type="GO" id="GO:0005634">
    <property type="term" value="C:nucleus"/>
    <property type="evidence" value="ECO:0007669"/>
    <property type="project" value="TreeGrafter"/>
</dbReference>
<dbReference type="GO" id="GO:0003700">
    <property type="term" value="F:DNA-binding transcription factor activity"/>
    <property type="evidence" value="ECO:0007669"/>
    <property type="project" value="TreeGrafter"/>
</dbReference>
<accession>A0AAN9I3M3</accession>
<keyword evidence="1" id="KW-0862">Zinc</keyword>
<dbReference type="Gene3D" id="3.30.160.60">
    <property type="entry name" value="Classic Zinc Finger"/>
    <property type="match status" value="1"/>
</dbReference>
<dbReference type="Pfam" id="PF13912">
    <property type="entry name" value="zf-C2H2_6"/>
    <property type="match status" value="1"/>
</dbReference>
<dbReference type="GO" id="GO:0009740">
    <property type="term" value="P:gibberellic acid mediated signaling pathway"/>
    <property type="evidence" value="ECO:0007669"/>
    <property type="project" value="TreeGrafter"/>
</dbReference>
<dbReference type="PROSITE" id="PS50157">
    <property type="entry name" value="ZINC_FINGER_C2H2_2"/>
    <property type="match status" value="1"/>
</dbReference>